<dbReference type="Proteomes" id="UP000887229">
    <property type="component" value="Unassembled WGS sequence"/>
</dbReference>
<keyword evidence="3" id="KW-1185">Reference proteome</keyword>
<dbReference type="GeneID" id="70289140"/>
<dbReference type="AlphaFoldDB" id="A0A9P7ZJ82"/>
<feature type="region of interest" description="Disordered" evidence="1">
    <location>
        <begin position="1"/>
        <end position="20"/>
    </location>
</feature>
<evidence type="ECO:0000256" key="1">
    <source>
        <dbReference type="SAM" id="MobiDB-lite"/>
    </source>
</evidence>
<comment type="caution">
    <text evidence="2">The sequence shown here is derived from an EMBL/GenBank/DDBJ whole genome shotgun (WGS) entry which is preliminary data.</text>
</comment>
<gene>
    <name evidence="2" type="ORF">F5Z01DRAFT_222914</name>
</gene>
<evidence type="ECO:0000313" key="3">
    <source>
        <dbReference type="Proteomes" id="UP000887229"/>
    </source>
</evidence>
<name>A0A9P7ZJ82_9HYPO</name>
<proteinExistence type="predicted"/>
<accession>A0A9P7ZJ82</accession>
<reference evidence="2" key="1">
    <citation type="journal article" date="2021" name="IMA Fungus">
        <title>Genomic characterization of three marine fungi, including Emericellopsis atlantica sp. nov. with signatures of a generalist lifestyle and marine biomass degradation.</title>
        <authorList>
            <person name="Hagestad O.C."/>
            <person name="Hou L."/>
            <person name="Andersen J.H."/>
            <person name="Hansen E.H."/>
            <person name="Altermark B."/>
            <person name="Li C."/>
            <person name="Kuhnert E."/>
            <person name="Cox R.J."/>
            <person name="Crous P.W."/>
            <person name="Spatafora J.W."/>
            <person name="Lail K."/>
            <person name="Amirebrahimi M."/>
            <person name="Lipzen A."/>
            <person name="Pangilinan J."/>
            <person name="Andreopoulos W."/>
            <person name="Hayes R.D."/>
            <person name="Ng V."/>
            <person name="Grigoriev I.V."/>
            <person name="Jackson S.A."/>
            <person name="Sutton T.D.S."/>
            <person name="Dobson A.D.W."/>
            <person name="Rama T."/>
        </authorList>
    </citation>
    <scope>NUCLEOTIDE SEQUENCE</scope>
    <source>
        <strain evidence="2">TS7</strain>
    </source>
</reference>
<protein>
    <submittedName>
        <fullName evidence="2">Uncharacterized protein</fullName>
    </submittedName>
</protein>
<dbReference type="EMBL" id="MU251261">
    <property type="protein sequence ID" value="KAG9252692.1"/>
    <property type="molecule type" value="Genomic_DNA"/>
</dbReference>
<dbReference type="RefSeq" id="XP_046116616.1">
    <property type="nucleotide sequence ID" value="XM_046258237.1"/>
</dbReference>
<evidence type="ECO:0000313" key="2">
    <source>
        <dbReference type="EMBL" id="KAG9252692.1"/>
    </source>
</evidence>
<sequence length="176" mass="19151">MHGVEVQSSGSSREPLQEHPHVTSEIPIALSNHNTIPFAFQHLDTQLPLPEMTCNVGEYSENVNVGLFGSPHTPASIFSMDRSSSDINWTNYLFDTMSSDIQAQNFNDSDFTWLSQPLLGSTSLLQEVPEAGDCGTITQDLGDGPASLEPVSPGGPNYTDSFSEAENLGWFSWDAL</sequence>
<feature type="compositionally biased region" description="Polar residues" evidence="1">
    <location>
        <begin position="1"/>
        <end position="14"/>
    </location>
</feature>
<organism evidence="2 3">
    <name type="scientific">Emericellopsis atlantica</name>
    <dbReference type="NCBI Taxonomy" id="2614577"/>
    <lineage>
        <taxon>Eukaryota</taxon>
        <taxon>Fungi</taxon>
        <taxon>Dikarya</taxon>
        <taxon>Ascomycota</taxon>
        <taxon>Pezizomycotina</taxon>
        <taxon>Sordariomycetes</taxon>
        <taxon>Hypocreomycetidae</taxon>
        <taxon>Hypocreales</taxon>
        <taxon>Bionectriaceae</taxon>
        <taxon>Emericellopsis</taxon>
    </lineage>
</organism>